<accession>A0A7U3Q3C8</accession>
<gene>
    <name evidence="1" type="ORF">C2857_003953</name>
</gene>
<dbReference type="OrthoDB" id="3924764at2759"/>
<name>A0A7U3Q3C8_EPIFF</name>
<organism evidence="1 2">
    <name type="scientific">Epichloe festucae (strain Fl1)</name>
    <dbReference type="NCBI Taxonomy" id="877507"/>
    <lineage>
        <taxon>Eukaryota</taxon>
        <taxon>Fungi</taxon>
        <taxon>Dikarya</taxon>
        <taxon>Ascomycota</taxon>
        <taxon>Pezizomycotina</taxon>
        <taxon>Sordariomycetes</taxon>
        <taxon>Hypocreomycetidae</taxon>
        <taxon>Hypocreales</taxon>
        <taxon>Clavicipitaceae</taxon>
        <taxon>Epichloe</taxon>
    </lineage>
</organism>
<sequence>MSGYTCCKFQIYFKGAYTRFTSSFILDSQINMKLLAFLASTAVAFLPPLVIAKCEMRCINAISPCGVPYGGCFNPCTEAAPVPPPCDGVIIAGLPTQGKQPMNAMLDDCRTRTVCVDAVNECGIRYGGCIPDCRPWKLSKPPCPTATSNGGTAFRESRVPRAVAYQTPS</sequence>
<dbReference type="AlphaFoldDB" id="A0A7U3Q3C8"/>
<evidence type="ECO:0000313" key="2">
    <source>
        <dbReference type="Proteomes" id="UP000594364"/>
    </source>
</evidence>
<protein>
    <submittedName>
        <fullName evidence="1">Uncharacterized protein</fullName>
    </submittedName>
</protein>
<keyword evidence="2" id="KW-1185">Reference proteome</keyword>
<dbReference type="Proteomes" id="UP000594364">
    <property type="component" value="Chromosome 6"/>
</dbReference>
<proteinExistence type="predicted"/>
<reference evidence="1 2" key="1">
    <citation type="journal article" date="2018" name="PLoS Genet.">
        <title>Repeat elements organise 3D genome structure and mediate transcription in the filamentous fungus Epichloe festucae.</title>
        <authorList>
            <person name="Winter D.J."/>
            <person name="Ganley A.R.D."/>
            <person name="Young C.A."/>
            <person name="Liachko I."/>
            <person name="Schardl C.L."/>
            <person name="Dupont P.Y."/>
            <person name="Berry D."/>
            <person name="Ram A."/>
            <person name="Scott B."/>
            <person name="Cox M.P."/>
        </authorList>
    </citation>
    <scope>NUCLEOTIDE SEQUENCE [LARGE SCALE GENOMIC DNA]</scope>
    <source>
        <strain evidence="1 2">Fl1</strain>
    </source>
</reference>
<evidence type="ECO:0000313" key="1">
    <source>
        <dbReference type="EMBL" id="QPH18851.1"/>
    </source>
</evidence>
<dbReference type="EMBL" id="CP031390">
    <property type="protein sequence ID" value="QPH18851.1"/>
    <property type="molecule type" value="Genomic_DNA"/>
</dbReference>